<protein>
    <submittedName>
        <fullName evidence="1">Uncharacterized protein</fullName>
    </submittedName>
</protein>
<accession>A0A6J5MXL4</accession>
<evidence type="ECO:0000313" key="1">
    <source>
        <dbReference type="EMBL" id="CAB4148419.1"/>
    </source>
</evidence>
<proteinExistence type="predicted"/>
<sequence length="87" mass="9602">MTTLDELIYRLEEIREELTGSTIVRGAFQSNYPLVADIDAITTLVTWDKGKSGVYLALGSATKYGTSEMWADDFVSLDDDDAADDDD</sequence>
<organism evidence="1">
    <name type="scientific">uncultured Caudovirales phage</name>
    <dbReference type="NCBI Taxonomy" id="2100421"/>
    <lineage>
        <taxon>Viruses</taxon>
        <taxon>Duplodnaviria</taxon>
        <taxon>Heunggongvirae</taxon>
        <taxon>Uroviricota</taxon>
        <taxon>Caudoviricetes</taxon>
        <taxon>Peduoviridae</taxon>
        <taxon>Maltschvirus</taxon>
        <taxon>Maltschvirus maltsch</taxon>
    </lineage>
</organism>
<dbReference type="EMBL" id="LR796498">
    <property type="protein sequence ID" value="CAB4148419.1"/>
    <property type="molecule type" value="Genomic_DNA"/>
</dbReference>
<gene>
    <name evidence="1" type="ORF">UFOVP526_2</name>
</gene>
<name>A0A6J5MXL4_9CAUD</name>
<reference evidence="1" key="1">
    <citation type="submission" date="2020-04" db="EMBL/GenBank/DDBJ databases">
        <authorList>
            <person name="Chiriac C."/>
            <person name="Salcher M."/>
            <person name="Ghai R."/>
            <person name="Kavagutti S V."/>
        </authorList>
    </citation>
    <scope>NUCLEOTIDE SEQUENCE</scope>
</reference>